<dbReference type="GO" id="GO:0006352">
    <property type="term" value="P:DNA-templated transcription initiation"/>
    <property type="evidence" value="ECO:0007669"/>
    <property type="project" value="InterPro"/>
</dbReference>
<dbReference type="Proteomes" id="UP000014136">
    <property type="component" value="Unassembled WGS sequence"/>
</dbReference>
<comment type="caution">
    <text evidence="1">The sequence shown here is derived from an EMBL/GenBank/DDBJ whole genome shotgun (WGS) entry which is preliminary data.</text>
</comment>
<dbReference type="eggNOG" id="COG1595">
    <property type="taxonomic scope" value="Bacteria"/>
</dbReference>
<reference evidence="1 2" key="1">
    <citation type="submission" date="2013-03" db="EMBL/GenBank/DDBJ databases">
        <title>The Genome Sequence of Enterococcus saccharolyticus ATCC_43076 (Illumina only assembly).</title>
        <authorList>
            <consortium name="The Broad Institute Genomics Platform"/>
            <consortium name="The Broad Institute Genome Sequencing Center for Infectious Disease"/>
            <person name="Earl A."/>
            <person name="Russ C."/>
            <person name="Gilmore M."/>
            <person name="Surin D."/>
            <person name="Walker B."/>
            <person name="Young S."/>
            <person name="Zeng Q."/>
            <person name="Gargeya S."/>
            <person name="Fitzgerald M."/>
            <person name="Haas B."/>
            <person name="Abouelleil A."/>
            <person name="Allen A.W."/>
            <person name="Alvarado L."/>
            <person name="Arachchi H.M."/>
            <person name="Berlin A.M."/>
            <person name="Chapman S.B."/>
            <person name="Gainer-Dewar J."/>
            <person name="Goldberg J."/>
            <person name="Griggs A."/>
            <person name="Gujja S."/>
            <person name="Hansen M."/>
            <person name="Howarth C."/>
            <person name="Imamovic A."/>
            <person name="Ireland A."/>
            <person name="Larimer J."/>
            <person name="McCowan C."/>
            <person name="Murphy C."/>
            <person name="Pearson M."/>
            <person name="Poon T.W."/>
            <person name="Priest M."/>
            <person name="Roberts A."/>
            <person name="Saif S."/>
            <person name="Shea T."/>
            <person name="Sisk P."/>
            <person name="Sykes S."/>
            <person name="Wortman J."/>
            <person name="Nusbaum C."/>
            <person name="Birren B."/>
        </authorList>
    </citation>
    <scope>NUCLEOTIDE SEQUENCE [LARGE SCALE GENOMIC DNA]</scope>
    <source>
        <strain evidence="1 2">ATCC 43076</strain>
    </source>
</reference>
<dbReference type="RefSeq" id="WP_016174314.1">
    <property type="nucleotide sequence ID" value="NZ_KE136389.1"/>
</dbReference>
<dbReference type="STRING" id="41997.RV16_GL000387"/>
<keyword evidence="2" id="KW-1185">Reference proteome</keyword>
<dbReference type="Gene3D" id="1.10.1740.10">
    <property type="match status" value="1"/>
</dbReference>
<evidence type="ECO:0000313" key="1">
    <source>
        <dbReference type="EMBL" id="EOT29816.1"/>
    </source>
</evidence>
<dbReference type="GO" id="GO:0003700">
    <property type="term" value="F:DNA-binding transcription factor activity"/>
    <property type="evidence" value="ECO:0007669"/>
    <property type="project" value="InterPro"/>
</dbReference>
<proteinExistence type="predicted"/>
<dbReference type="SUPFAM" id="SSF88946">
    <property type="entry name" value="Sigma2 domain of RNA polymerase sigma factors"/>
    <property type="match status" value="1"/>
</dbReference>
<accession>S0JSB2</accession>
<organism evidence="1 2">
    <name type="scientific">Enterococcus saccharolyticus subsp. saccharolyticus ATCC 43076</name>
    <dbReference type="NCBI Taxonomy" id="1139996"/>
    <lineage>
        <taxon>Bacteria</taxon>
        <taxon>Bacillati</taxon>
        <taxon>Bacillota</taxon>
        <taxon>Bacilli</taxon>
        <taxon>Lactobacillales</taxon>
        <taxon>Enterococcaceae</taxon>
        <taxon>Enterococcus</taxon>
    </lineage>
</organism>
<evidence type="ECO:0008006" key="3">
    <source>
        <dbReference type="Google" id="ProtNLM"/>
    </source>
</evidence>
<dbReference type="AlphaFoldDB" id="S0JSB2"/>
<name>S0JSB2_9ENTE</name>
<gene>
    <name evidence="1" type="ORF">OMQ_00506</name>
</gene>
<dbReference type="PATRIC" id="fig|1139996.3.peg.499"/>
<sequence>MNQHELEQLVDDYQRLFYKVLRRCSIFPGQNDFEDYLQELRILFFLRAKKYATREQFEVENNISYLFRYLLWYVIDEKRKEQKAVTQVQDEFLLEIQVDETDYETIAELAEFETFYRQLKPKDQQKVVALLTNHDITRQKRSRYRKYFRDKFQFFSKKV</sequence>
<evidence type="ECO:0000313" key="2">
    <source>
        <dbReference type="Proteomes" id="UP000014136"/>
    </source>
</evidence>
<dbReference type="OrthoDB" id="2184014at2"/>
<dbReference type="HOGENOM" id="CLU_134313_0_0_9"/>
<dbReference type="InterPro" id="IPR013325">
    <property type="entry name" value="RNA_pol_sigma_r2"/>
</dbReference>
<protein>
    <recommendedName>
        <fullName evidence="3">Sigma-70 family RNA polymerase sigma factor</fullName>
    </recommendedName>
</protein>
<dbReference type="EMBL" id="AHYT01000002">
    <property type="protein sequence ID" value="EOT29816.1"/>
    <property type="molecule type" value="Genomic_DNA"/>
</dbReference>